<reference evidence="3 4" key="1">
    <citation type="submission" date="2020-10" db="EMBL/GenBank/DDBJ databases">
        <title>Connecting structure to function with the recovery of over 1000 high-quality activated sludge metagenome-assembled genomes encoding full-length rRNA genes using long-read sequencing.</title>
        <authorList>
            <person name="Singleton C.M."/>
            <person name="Petriglieri F."/>
            <person name="Kristensen J.M."/>
            <person name="Kirkegaard R.H."/>
            <person name="Michaelsen T.Y."/>
            <person name="Andersen M.H."/>
            <person name="Karst S.M."/>
            <person name="Dueholm M.S."/>
            <person name="Nielsen P.H."/>
            <person name="Albertsen M."/>
        </authorList>
    </citation>
    <scope>NUCLEOTIDE SEQUENCE [LARGE SCALE GENOMIC DNA]</scope>
    <source>
        <strain evidence="3">EsbW_18-Q3-R4-48_BATAC.285</strain>
    </source>
</reference>
<comment type="caution">
    <text evidence="3">The sequence shown here is derived from an EMBL/GenBank/DDBJ whole genome shotgun (WGS) entry which is preliminary data.</text>
</comment>
<evidence type="ECO:0000259" key="2">
    <source>
        <dbReference type="PROSITE" id="PS51352"/>
    </source>
</evidence>
<dbReference type="InterPro" id="IPR047262">
    <property type="entry name" value="PRX-like1"/>
</dbReference>
<dbReference type="InterPro" id="IPR013766">
    <property type="entry name" value="Thioredoxin_domain"/>
</dbReference>
<keyword evidence="1" id="KW-0732">Signal</keyword>
<dbReference type="Pfam" id="PF00578">
    <property type="entry name" value="AhpC-TSA"/>
    <property type="match status" value="1"/>
</dbReference>
<feature type="domain" description="Thioredoxin" evidence="2">
    <location>
        <begin position="37"/>
        <end position="192"/>
    </location>
</feature>
<dbReference type="InterPro" id="IPR000866">
    <property type="entry name" value="AhpC/TSA"/>
</dbReference>
<dbReference type="GO" id="GO:0016209">
    <property type="term" value="F:antioxidant activity"/>
    <property type="evidence" value="ECO:0007669"/>
    <property type="project" value="InterPro"/>
</dbReference>
<evidence type="ECO:0000313" key="4">
    <source>
        <dbReference type="Proteomes" id="UP000697998"/>
    </source>
</evidence>
<dbReference type="PANTHER" id="PTHR43640">
    <property type="entry name" value="OS07G0260300 PROTEIN"/>
    <property type="match status" value="1"/>
</dbReference>
<gene>
    <name evidence="3" type="ORF">IPJ27_12315</name>
</gene>
<sequence length="214" mass="22514">MPQVPAACAAEQPCWRSRSLLAGALLAALASGPVAAVVPGHPAPSFSLTTLDGKPVSLAELKGKWVALEWTNPDCPFVQKHYSSGNMQATQRAAAESKVVWVQVNSTNPGHRDYKSARQMSEWLAAMKASPTYAALDESGAVGKAYAAKTTPHMYLIDPGGQLVYNGAIDDRRSTNPADIPGARNHVKAAIAEAVSGKPVSVPATTPYGCSIKY</sequence>
<dbReference type="SUPFAM" id="SSF52833">
    <property type="entry name" value="Thioredoxin-like"/>
    <property type="match status" value="1"/>
</dbReference>
<protein>
    <submittedName>
        <fullName evidence="3">Thioredoxin family protein</fullName>
    </submittedName>
</protein>
<feature type="signal peptide" evidence="1">
    <location>
        <begin position="1"/>
        <end position="36"/>
    </location>
</feature>
<dbReference type="CDD" id="cd02969">
    <property type="entry name" value="PRX_like1"/>
    <property type="match status" value="1"/>
</dbReference>
<name>A0A935PZZ8_9PROT</name>
<dbReference type="GO" id="GO:0016491">
    <property type="term" value="F:oxidoreductase activity"/>
    <property type="evidence" value="ECO:0007669"/>
    <property type="project" value="InterPro"/>
</dbReference>
<dbReference type="InterPro" id="IPR036249">
    <property type="entry name" value="Thioredoxin-like_sf"/>
</dbReference>
<dbReference type="Gene3D" id="3.40.30.10">
    <property type="entry name" value="Glutaredoxin"/>
    <property type="match status" value="1"/>
</dbReference>
<accession>A0A935PZZ8</accession>
<dbReference type="AlphaFoldDB" id="A0A935PZZ8"/>
<dbReference type="Proteomes" id="UP000697998">
    <property type="component" value="Unassembled WGS sequence"/>
</dbReference>
<proteinExistence type="predicted"/>
<dbReference type="PANTHER" id="PTHR43640:SF1">
    <property type="entry name" value="THIOREDOXIN-DEPENDENT PEROXIREDOXIN"/>
    <property type="match status" value="1"/>
</dbReference>
<evidence type="ECO:0000313" key="3">
    <source>
        <dbReference type="EMBL" id="MBK7675463.1"/>
    </source>
</evidence>
<evidence type="ECO:0000256" key="1">
    <source>
        <dbReference type="SAM" id="SignalP"/>
    </source>
</evidence>
<organism evidence="3 4">
    <name type="scientific">Candidatus Accumulibacter proximus</name>
    <dbReference type="NCBI Taxonomy" id="2954385"/>
    <lineage>
        <taxon>Bacteria</taxon>
        <taxon>Pseudomonadati</taxon>
        <taxon>Pseudomonadota</taxon>
        <taxon>Betaproteobacteria</taxon>
        <taxon>Candidatus Accumulibacter</taxon>
    </lineage>
</organism>
<dbReference type="PROSITE" id="PS51352">
    <property type="entry name" value="THIOREDOXIN_2"/>
    <property type="match status" value="1"/>
</dbReference>
<dbReference type="EMBL" id="JADJMH010000012">
    <property type="protein sequence ID" value="MBK7675463.1"/>
    <property type="molecule type" value="Genomic_DNA"/>
</dbReference>
<feature type="chain" id="PRO_5037519468" evidence="1">
    <location>
        <begin position="37"/>
        <end position="214"/>
    </location>
</feature>